<feature type="compositionally biased region" description="Low complexity" evidence="1">
    <location>
        <begin position="41"/>
        <end position="51"/>
    </location>
</feature>
<keyword evidence="3" id="KW-1185">Reference proteome</keyword>
<dbReference type="Proteomes" id="UP000023152">
    <property type="component" value="Unassembled WGS sequence"/>
</dbReference>
<gene>
    <name evidence="2" type="ORF">RFI_33900</name>
</gene>
<proteinExistence type="predicted"/>
<sequence length="154" mass="18458">RLKIKEINKKEKKKKEKKEKNKNKKNENEKKKENEKEKESNSSNNNNNSKSGSQMRLKDLWLMSNKSMGSGKDQRDCGRTMETKLWWKWQKVYNRLRRPAIHIKTDRVRARMRNFELLQILVGCKVIICIEKKSYSQKEKKDNDIAQVKTIYAL</sequence>
<name>X6LQ53_RETFI</name>
<evidence type="ECO:0000256" key="1">
    <source>
        <dbReference type="SAM" id="MobiDB-lite"/>
    </source>
</evidence>
<reference evidence="2 3" key="1">
    <citation type="journal article" date="2013" name="Curr. Biol.">
        <title>The Genome of the Foraminiferan Reticulomyxa filosa.</title>
        <authorList>
            <person name="Glockner G."/>
            <person name="Hulsmann N."/>
            <person name="Schleicher M."/>
            <person name="Noegel A.A."/>
            <person name="Eichinger L."/>
            <person name="Gallinger C."/>
            <person name="Pawlowski J."/>
            <person name="Sierra R."/>
            <person name="Euteneuer U."/>
            <person name="Pillet L."/>
            <person name="Moustafa A."/>
            <person name="Platzer M."/>
            <person name="Groth M."/>
            <person name="Szafranski K."/>
            <person name="Schliwa M."/>
        </authorList>
    </citation>
    <scope>NUCLEOTIDE SEQUENCE [LARGE SCALE GENOMIC DNA]</scope>
</reference>
<protein>
    <submittedName>
        <fullName evidence="2">Uncharacterized protein</fullName>
    </submittedName>
</protein>
<feature type="region of interest" description="Disordered" evidence="1">
    <location>
        <begin position="1"/>
        <end position="59"/>
    </location>
</feature>
<feature type="compositionally biased region" description="Basic residues" evidence="1">
    <location>
        <begin position="10"/>
        <end position="23"/>
    </location>
</feature>
<accession>X6LQ53</accession>
<dbReference type="EMBL" id="ASPP01033111">
    <property type="protein sequence ID" value="ETO03506.1"/>
    <property type="molecule type" value="Genomic_DNA"/>
</dbReference>
<evidence type="ECO:0000313" key="2">
    <source>
        <dbReference type="EMBL" id="ETO03506.1"/>
    </source>
</evidence>
<organism evidence="2 3">
    <name type="scientific">Reticulomyxa filosa</name>
    <dbReference type="NCBI Taxonomy" id="46433"/>
    <lineage>
        <taxon>Eukaryota</taxon>
        <taxon>Sar</taxon>
        <taxon>Rhizaria</taxon>
        <taxon>Retaria</taxon>
        <taxon>Foraminifera</taxon>
        <taxon>Monothalamids</taxon>
        <taxon>Reticulomyxidae</taxon>
        <taxon>Reticulomyxa</taxon>
    </lineage>
</organism>
<feature type="compositionally biased region" description="Basic and acidic residues" evidence="1">
    <location>
        <begin position="24"/>
        <end position="40"/>
    </location>
</feature>
<comment type="caution">
    <text evidence="2">The sequence shown here is derived from an EMBL/GenBank/DDBJ whole genome shotgun (WGS) entry which is preliminary data.</text>
</comment>
<dbReference type="AlphaFoldDB" id="X6LQ53"/>
<evidence type="ECO:0000313" key="3">
    <source>
        <dbReference type="Proteomes" id="UP000023152"/>
    </source>
</evidence>
<feature type="non-terminal residue" evidence="2">
    <location>
        <position position="1"/>
    </location>
</feature>